<proteinExistence type="predicted"/>
<dbReference type="EMBL" id="JANBVO010000037">
    <property type="protein sequence ID" value="KAJ9136863.1"/>
    <property type="molecule type" value="Genomic_DNA"/>
</dbReference>
<sequence>MALPTRRLGKNGPQVTALGFGLMGLSAFYGAVQSDEERLKFLDYIYERGERFWDSSDAYGDSEDLVGKWFRRHPERRAEVFLATKFGNLGDGKANNDPEFIRQACAKSLARLQTDYIDLYYVHRIDPKVPIEITVRAMVELKNERKVRHLGLSEVSTSTLWRAHAIHPIAAVEMEYSPFALEIESSQTKLLGTCKELGVAVVAYSPLGRGMLTGAIKSRADLGADDWRLTIPRFSEENFSKNMMLVERLQEIAARKGCTPSQLVLAWLMAQWDMIIPIPGTKKTKYFDENMGALRVTLTEEDVKQIRKAVESTEVSGERYPTPWLISLFADTAPLKEQ</sequence>
<reference evidence="3" key="1">
    <citation type="submission" date="2022-07" db="EMBL/GenBank/DDBJ databases">
        <title>Fungi with potential for degradation of polypropylene.</title>
        <authorList>
            <person name="Gostincar C."/>
        </authorList>
    </citation>
    <scope>NUCLEOTIDE SEQUENCE</scope>
    <source>
        <strain evidence="3">EXF-13308</strain>
    </source>
</reference>
<evidence type="ECO:0000256" key="1">
    <source>
        <dbReference type="ARBA" id="ARBA00023002"/>
    </source>
</evidence>
<comment type="caution">
    <text evidence="3">The sequence shown here is derived from an EMBL/GenBank/DDBJ whole genome shotgun (WGS) entry which is preliminary data.</text>
</comment>
<gene>
    <name evidence="3" type="ORF">NKR23_g9461</name>
</gene>
<dbReference type="AlphaFoldDB" id="A0AA38VJH8"/>
<dbReference type="PANTHER" id="PTHR43625:SF40">
    <property type="entry name" value="ALDO-KETO REDUCTASE YAKC [NADP(+)]"/>
    <property type="match status" value="1"/>
</dbReference>
<dbReference type="InterPro" id="IPR023210">
    <property type="entry name" value="NADP_OxRdtase_dom"/>
</dbReference>
<protein>
    <submittedName>
        <fullName evidence="3">Aldo-keto reductase yakc</fullName>
    </submittedName>
</protein>
<dbReference type="InterPro" id="IPR036812">
    <property type="entry name" value="NAD(P)_OxRdtase_dom_sf"/>
</dbReference>
<dbReference type="SUPFAM" id="SSF51430">
    <property type="entry name" value="NAD(P)-linked oxidoreductase"/>
    <property type="match status" value="1"/>
</dbReference>
<dbReference type="PRINTS" id="PR00069">
    <property type="entry name" value="ALDKETRDTASE"/>
</dbReference>
<dbReference type="InterPro" id="IPR050791">
    <property type="entry name" value="Aldo-Keto_reductase"/>
</dbReference>
<feature type="domain" description="NADP-dependent oxidoreductase" evidence="2">
    <location>
        <begin position="18"/>
        <end position="310"/>
    </location>
</feature>
<keyword evidence="4" id="KW-1185">Reference proteome</keyword>
<accession>A0AA38VJH8</accession>
<organism evidence="3 4">
    <name type="scientific">Pleurostoma richardsiae</name>
    <dbReference type="NCBI Taxonomy" id="41990"/>
    <lineage>
        <taxon>Eukaryota</taxon>
        <taxon>Fungi</taxon>
        <taxon>Dikarya</taxon>
        <taxon>Ascomycota</taxon>
        <taxon>Pezizomycotina</taxon>
        <taxon>Sordariomycetes</taxon>
        <taxon>Sordariomycetidae</taxon>
        <taxon>Calosphaeriales</taxon>
        <taxon>Pleurostomataceae</taxon>
        <taxon>Pleurostoma</taxon>
    </lineage>
</organism>
<dbReference type="GO" id="GO:0016491">
    <property type="term" value="F:oxidoreductase activity"/>
    <property type="evidence" value="ECO:0007669"/>
    <property type="project" value="UniProtKB-KW"/>
</dbReference>
<evidence type="ECO:0000313" key="4">
    <source>
        <dbReference type="Proteomes" id="UP001174694"/>
    </source>
</evidence>
<keyword evidence="1" id="KW-0560">Oxidoreductase</keyword>
<dbReference type="PANTHER" id="PTHR43625">
    <property type="entry name" value="AFLATOXIN B1 ALDEHYDE REDUCTASE"/>
    <property type="match status" value="1"/>
</dbReference>
<dbReference type="Proteomes" id="UP001174694">
    <property type="component" value="Unassembled WGS sequence"/>
</dbReference>
<dbReference type="Pfam" id="PF00248">
    <property type="entry name" value="Aldo_ket_red"/>
    <property type="match status" value="1"/>
</dbReference>
<name>A0AA38VJH8_9PEZI</name>
<dbReference type="GO" id="GO:0005737">
    <property type="term" value="C:cytoplasm"/>
    <property type="evidence" value="ECO:0007669"/>
    <property type="project" value="TreeGrafter"/>
</dbReference>
<evidence type="ECO:0000313" key="3">
    <source>
        <dbReference type="EMBL" id="KAJ9136863.1"/>
    </source>
</evidence>
<dbReference type="Gene3D" id="3.20.20.100">
    <property type="entry name" value="NADP-dependent oxidoreductase domain"/>
    <property type="match status" value="1"/>
</dbReference>
<evidence type="ECO:0000259" key="2">
    <source>
        <dbReference type="Pfam" id="PF00248"/>
    </source>
</evidence>
<dbReference type="InterPro" id="IPR020471">
    <property type="entry name" value="AKR"/>
</dbReference>